<evidence type="ECO:0000313" key="3">
    <source>
        <dbReference type="Proteomes" id="UP000824998"/>
    </source>
</evidence>
<organism evidence="2 3">
    <name type="scientific">Amylocarpus encephaloides</name>
    <dbReference type="NCBI Taxonomy" id="45428"/>
    <lineage>
        <taxon>Eukaryota</taxon>
        <taxon>Fungi</taxon>
        <taxon>Dikarya</taxon>
        <taxon>Ascomycota</taxon>
        <taxon>Pezizomycotina</taxon>
        <taxon>Leotiomycetes</taxon>
        <taxon>Helotiales</taxon>
        <taxon>Helotiales incertae sedis</taxon>
        <taxon>Amylocarpus</taxon>
    </lineage>
</organism>
<feature type="region of interest" description="Disordered" evidence="1">
    <location>
        <begin position="1"/>
        <end position="24"/>
    </location>
</feature>
<protein>
    <submittedName>
        <fullName evidence="2">Uncharacterized protein</fullName>
    </submittedName>
</protein>
<proteinExistence type="predicted"/>
<gene>
    <name evidence="2" type="ORF">BJ875DRAFT_510899</name>
</gene>
<dbReference type="OrthoDB" id="3431248at2759"/>
<evidence type="ECO:0000256" key="1">
    <source>
        <dbReference type="SAM" id="MobiDB-lite"/>
    </source>
</evidence>
<name>A0A9P7YHX1_9HELO</name>
<sequence length="614" mass="69404">MDDPIHNQQGSLGHLRQPISDPFRAHPRIPVTASSLYAHAHLQGKANRISDPLHSGLFPTQSRFFAHDPVNLPLRSSAGLPRGVTYFWDPVVAAVPPGANYYRPSESAPAISDYDSPRIKGFVSTYEEFLENNPPTVGQNHYKGKMVYQNFGYLPIADKWADPDSECELFKAYINPTDGPNTKAELPDLDNSRDRGPRIMSLEEQDEFYKGYVEEVEDDVDGEGDPRNYRIDPATFARWAEGAVRGDRFEEKIMEPQKKLPYQSAEQALRTLPGAIMATAQFDPVSGSVMSGIYTPERSPELLVEGHGFIDMLYKPERYNHSYPTIGHELERQAYGPKPPPFPTSSMSTASTAEMYTEAGLIKHTEQKYGPDYVKEKHRALNEYIHDLQNEANEKYDGNLKTYHPTMRARQARDAVHQQVQFKQKYLEIAGHPAANQDEEYSRQRRSGRATQAEFRASGIIDEYVRPNAITPPLGPYEGVPRIGTKRKKQYGRHLREEIERHKIAICKAQKRDEANKLDHAIYVAQCEKMETMKDTLGVAMGEATAKLTLGSRREEGERNDGENERSIQEPYGESYGNSYELEKNNEAESEKSTSISDGEPMGKSYDGLYELKA</sequence>
<reference evidence="2" key="1">
    <citation type="journal article" date="2021" name="IMA Fungus">
        <title>Genomic characterization of three marine fungi, including Emericellopsis atlantica sp. nov. with signatures of a generalist lifestyle and marine biomass degradation.</title>
        <authorList>
            <person name="Hagestad O.C."/>
            <person name="Hou L."/>
            <person name="Andersen J.H."/>
            <person name="Hansen E.H."/>
            <person name="Altermark B."/>
            <person name="Li C."/>
            <person name="Kuhnert E."/>
            <person name="Cox R.J."/>
            <person name="Crous P.W."/>
            <person name="Spatafora J.W."/>
            <person name="Lail K."/>
            <person name="Amirebrahimi M."/>
            <person name="Lipzen A."/>
            <person name="Pangilinan J."/>
            <person name="Andreopoulos W."/>
            <person name="Hayes R.D."/>
            <person name="Ng V."/>
            <person name="Grigoriev I.V."/>
            <person name="Jackson S.A."/>
            <person name="Sutton T.D.S."/>
            <person name="Dobson A.D.W."/>
            <person name="Rama T."/>
        </authorList>
    </citation>
    <scope>NUCLEOTIDE SEQUENCE</scope>
    <source>
        <strain evidence="2">TRa018bII</strain>
    </source>
</reference>
<dbReference type="Proteomes" id="UP000824998">
    <property type="component" value="Unassembled WGS sequence"/>
</dbReference>
<feature type="compositionally biased region" description="Basic and acidic residues" evidence="1">
    <location>
        <begin position="552"/>
        <end position="568"/>
    </location>
</feature>
<dbReference type="EMBL" id="MU251482">
    <property type="protein sequence ID" value="KAG9233916.1"/>
    <property type="molecule type" value="Genomic_DNA"/>
</dbReference>
<evidence type="ECO:0000313" key="2">
    <source>
        <dbReference type="EMBL" id="KAG9233916.1"/>
    </source>
</evidence>
<feature type="compositionally biased region" description="Basic and acidic residues" evidence="1">
    <location>
        <begin position="581"/>
        <end position="592"/>
    </location>
</feature>
<keyword evidence="3" id="KW-1185">Reference proteome</keyword>
<dbReference type="AlphaFoldDB" id="A0A9P7YHX1"/>
<feature type="region of interest" description="Disordered" evidence="1">
    <location>
        <begin position="548"/>
        <end position="614"/>
    </location>
</feature>
<comment type="caution">
    <text evidence="2">The sequence shown here is derived from an EMBL/GenBank/DDBJ whole genome shotgun (WGS) entry which is preliminary data.</text>
</comment>
<accession>A0A9P7YHX1</accession>
<feature type="compositionally biased region" description="Polar residues" evidence="1">
    <location>
        <begin position="1"/>
        <end position="11"/>
    </location>
</feature>